<gene>
    <name evidence="1" type="ordered locus">P700755_003523</name>
</gene>
<reference evidence="1" key="2">
    <citation type="submission" date="2012-09" db="EMBL/GenBank/DDBJ databases">
        <title>The complete sequence of Psychroflexus torquis an extreme psychrophile from sea-ice that is stimulated by light.</title>
        <authorList>
            <person name="Feng S."/>
            <person name="Powell S.M."/>
            <person name="Bowman J.P."/>
        </authorList>
    </citation>
    <scope>NUCLEOTIDE SEQUENCE [LARGE SCALE GENOMIC DNA]</scope>
    <source>
        <strain evidence="1">ATCC 700755</strain>
    </source>
</reference>
<evidence type="ECO:0000313" key="1">
    <source>
        <dbReference type="EMBL" id="AFU70139.1"/>
    </source>
</evidence>
<organism evidence="1 2">
    <name type="scientific">Psychroflexus torquis (strain ATCC 700755 / CIP 106069 / ACAM 623)</name>
    <dbReference type="NCBI Taxonomy" id="313595"/>
    <lineage>
        <taxon>Bacteria</taxon>
        <taxon>Pseudomonadati</taxon>
        <taxon>Bacteroidota</taxon>
        <taxon>Flavobacteriia</taxon>
        <taxon>Flavobacteriales</taxon>
        <taxon>Flavobacteriaceae</taxon>
        <taxon>Psychroflexus</taxon>
    </lineage>
</organism>
<name>K4IIH1_PSYTT</name>
<protein>
    <submittedName>
        <fullName evidence="1">Uncharacterized protein</fullName>
    </submittedName>
</protein>
<dbReference type="Proteomes" id="UP000008514">
    <property type="component" value="Chromosome"/>
</dbReference>
<sequence>MKNRNMHKVITETFEKFIEEVLSLGRSDSIMISYNDDGSLKVNEKNEVDIVSNAPESLLFRGQTKNHPLIPKFL</sequence>
<evidence type="ECO:0000313" key="2">
    <source>
        <dbReference type="Proteomes" id="UP000008514"/>
    </source>
</evidence>
<dbReference type="STRING" id="313595.P700755_003523"/>
<accession>K4IIH1</accession>
<dbReference type="HOGENOM" id="CLU_2685180_0_0_10"/>
<keyword evidence="2" id="KW-1185">Reference proteome</keyword>
<reference evidence="1" key="1">
    <citation type="submission" date="2006-03" db="EMBL/GenBank/DDBJ databases">
        <authorList>
            <person name="Bowman J."/>
            <person name="Ferriera S."/>
            <person name="Johnson J."/>
            <person name="Kravitz S."/>
            <person name="Halpern A."/>
            <person name="Remington K."/>
            <person name="Beeson K."/>
            <person name="Tran B."/>
            <person name="Rogers Y.-H."/>
            <person name="Friedman R."/>
            <person name="Venter J.C."/>
        </authorList>
    </citation>
    <scope>NUCLEOTIDE SEQUENCE [LARGE SCALE GENOMIC DNA]</scope>
    <source>
        <strain evidence="1">ATCC 700755</strain>
    </source>
</reference>
<dbReference type="AlphaFoldDB" id="K4IIH1"/>
<dbReference type="EMBL" id="CP003879">
    <property type="protein sequence ID" value="AFU70139.1"/>
    <property type="molecule type" value="Genomic_DNA"/>
</dbReference>
<dbReference type="KEGG" id="ptq:P700755_003523"/>
<proteinExistence type="predicted"/>